<dbReference type="InterPro" id="IPR029058">
    <property type="entry name" value="AB_hydrolase_fold"/>
</dbReference>
<keyword evidence="2" id="KW-0472">Membrane</keyword>
<evidence type="ECO:0000256" key="2">
    <source>
        <dbReference type="SAM" id="Phobius"/>
    </source>
</evidence>
<accession>A0A852YBT8</accession>
<dbReference type="InterPro" id="IPR029059">
    <property type="entry name" value="AB_hydrolase_5"/>
</dbReference>
<gene>
    <name evidence="4" type="ORF">BJ979_001436</name>
</gene>
<dbReference type="EMBL" id="JACBZY010000001">
    <property type="protein sequence ID" value="NYG98810.1"/>
    <property type="molecule type" value="Genomic_DNA"/>
</dbReference>
<dbReference type="SUPFAM" id="SSF53474">
    <property type="entry name" value="alpha/beta-Hydrolases"/>
    <property type="match status" value="1"/>
</dbReference>
<comment type="caution">
    <text evidence="4">The sequence shown here is derived from an EMBL/GenBank/DDBJ whole genome shotgun (WGS) entry which is preliminary data.</text>
</comment>
<keyword evidence="2" id="KW-0812">Transmembrane</keyword>
<evidence type="ECO:0000313" key="5">
    <source>
        <dbReference type="Proteomes" id="UP000553888"/>
    </source>
</evidence>
<feature type="transmembrane region" description="Helical" evidence="2">
    <location>
        <begin position="42"/>
        <end position="66"/>
    </location>
</feature>
<dbReference type="Proteomes" id="UP000553888">
    <property type="component" value="Unassembled WGS sequence"/>
</dbReference>
<protein>
    <recommendedName>
        <fullName evidence="3">Alpha/beta hydrolase fold-5 domain-containing protein</fullName>
    </recommendedName>
</protein>
<name>A0A852YBT8_9MICO</name>
<dbReference type="Pfam" id="PF12695">
    <property type="entry name" value="Abhydrolase_5"/>
    <property type="match status" value="1"/>
</dbReference>
<evidence type="ECO:0000313" key="4">
    <source>
        <dbReference type="EMBL" id="NYG98810.1"/>
    </source>
</evidence>
<feature type="region of interest" description="Disordered" evidence="1">
    <location>
        <begin position="1"/>
        <end position="29"/>
    </location>
</feature>
<proteinExistence type="predicted"/>
<organism evidence="4 5">
    <name type="scientific">Schumannella luteola</name>
    <dbReference type="NCBI Taxonomy" id="472059"/>
    <lineage>
        <taxon>Bacteria</taxon>
        <taxon>Bacillati</taxon>
        <taxon>Actinomycetota</taxon>
        <taxon>Actinomycetes</taxon>
        <taxon>Micrococcales</taxon>
        <taxon>Microbacteriaceae</taxon>
        <taxon>Schumannella</taxon>
    </lineage>
</organism>
<keyword evidence="2" id="KW-1133">Transmembrane helix</keyword>
<keyword evidence="5" id="KW-1185">Reference proteome</keyword>
<sequence>MSDESAARAGDDAGTESADGATGVGASGAGAIRRPRSRAARIVRRVGFAALAAGLVALLGFVIWALDPMRAEPKPLAALDDDTSIVVTRSDAGVVLIPKQGATGAGLVMLPGARVEPAAYAAKLRGLADAGVVVVIPSVALNFALFDTRGFSDLTQVADAAGATQVQRWYVGGHSLGGVRACQLVADDRASGRNAIAGLVLFGSYCAADISSTDAKVLSLSGSRDGLSTPAKVQAARHLLPASATFVEIRGADHASFGDYGEQPGDKPASASDRKVTSTLTQQILALMQG</sequence>
<dbReference type="Gene3D" id="3.40.50.1820">
    <property type="entry name" value="alpha/beta hydrolase"/>
    <property type="match status" value="1"/>
</dbReference>
<dbReference type="GO" id="GO:0016787">
    <property type="term" value="F:hydrolase activity"/>
    <property type="evidence" value="ECO:0007669"/>
    <property type="project" value="InterPro"/>
</dbReference>
<evidence type="ECO:0000259" key="3">
    <source>
        <dbReference type="Pfam" id="PF12695"/>
    </source>
</evidence>
<dbReference type="AlphaFoldDB" id="A0A852YBT8"/>
<dbReference type="RefSeq" id="WP_343046627.1">
    <property type="nucleotide sequence ID" value="NZ_JACBZY010000001.1"/>
</dbReference>
<evidence type="ECO:0000256" key="1">
    <source>
        <dbReference type="SAM" id="MobiDB-lite"/>
    </source>
</evidence>
<reference evidence="4 5" key="1">
    <citation type="submission" date="2020-07" db="EMBL/GenBank/DDBJ databases">
        <title>Sequencing the genomes of 1000 actinobacteria strains.</title>
        <authorList>
            <person name="Klenk H.-P."/>
        </authorList>
    </citation>
    <scope>NUCLEOTIDE SEQUENCE [LARGE SCALE GENOMIC DNA]</scope>
    <source>
        <strain evidence="4 5">DSM 23141</strain>
    </source>
</reference>
<feature type="domain" description="Alpha/beta hydrolase fold-5" evidence="3">
    <location>
        <begin position="107"/>
        <end position="275"/>
    </location>
</feature>
<feature type="compositionally biased region" description="Basic and acidic residues" evidence="1">
    <location>
        <begin position="1"/>
        <end position="11"/>
    </location>
</feature>